<gene>
    <name evidence="1" type="ORF">F4556_000330</name>
</gene>
<comment type="caution">
    <text evidence="1">The sequence shown here is derived from an EMBL/GenBank/DDBJ whole genome shotgun (WGS) entry which is preliminary data.</text>
</comment>
<dbReference type="Proteomes" id="UP000573327">
    <property type="component" value="Unassembled WGS sequence"/>
</dbReference>
<name>A0A7W7S6H1_9ACTN</name>
<dbReference type="Pfam" id="PF08974">
    <property type="entry name" value="DUF1877"/>
    <property type="match status" value="1"/>
</dbReference>
<dbReference type="EMBL" id="JACHJR010000001">
    <property type="protein sequence ID" value="MBB4944795.1"/>
    <property type="molecule type" value="Genomic_DNA"/>
</dbReference>
<sequence>MSMNGEYLRVSPAELARAVEDPDWAFEYVQEVMETDGINDVAPSDARQLTTHKAWHAIAFLLERAAVPVDIVHGEQTFTSEDWGYGPAKYLDPDQVKLAAEALAQLPFDGLIRDVDSGQLTAAQVYPLHWDEADALEWVRGWFDPLAPFFGAAAQVGEAMLLWLD</sequence>
<dbReference type="Gene3D" id="3.40.1760.10">
    <property type="entry name" value="YfbM-like super family"/>
    <property type="match status" value="1"/>
</dbReference>
<accession>A0A7W7S6H1</accession>
<dbReference type="InterPro" id="IPR015068">
    <property type="entry name" value="DUF1877"/>
</dbReference>
<protein>
    <recommendedName>
        <fullName evidence="3">DUF1877 domain-containing protein</fullName>
    </recommendedName>
</protein>
<dbReference type="SUPFAM" id="SSF111069">
    <property type="entry name" value="Hypothetical protein yfbM"/>
    <property type="match status" value="1"/>
</dbReference>
<organism evidence="1 2">
    <name type="scientific">Kitasatospora gansuensis</name>
    <dbReference type="NCBI Taxonomy" id="258050"/>
    <lineage>
        <taxon>Bacteria</taxon>
        <taxon>Bacillati</taxon>
        <taxon>Actinomycetota</taxon>
        <taxon>Actinomycetes</taxon>
        <taxon>Kitasatosporales</taxon>
        <taxon>Streptomycetaceae</taxon>
        <taxon>Kitasatospora</taxon>
    </lineage>
</organism>
<dbReference type="InterPro" id="IPR035944">
    <property type="entry name" value="YfbM-like_sf"/>
</dbReference>
<dbReference type="AlphaFoldDB" id="A0A7W7S6H1"/>
<keyword evidence="2" id="KW-1185">Reference proteome</keyword>
<reference evidence="1 2" key="1">
    <citation type="submission" date="2020-08" db="EMBL/GenBank/DDBJ databases">
        <title>Sequencing the genomes of 1000 actinobacteria strains.</title>
        <authorList>
            <person name="Klenk H.-P."/>
        </authorList>
    </citation>
    <scope>NUCLEOTIDE SEQUENCE [LARGE SCALE GENOMIC DNA]</scope>
    <source>
        <strain evidence="1 2">DSM 44786</strain>
    </source>
</reference>
<evidence type="ECO:0008006" key="3">
    <source>
        <dbReference type="Google" id="ProtNLM"/>
    </source>
</evidence>
<evidence type="ECO:0000313" key="1">
    <source>
        <dbReference type="EMBL" id="MBB4944795.1"/>
    </source>
</evidence>
<proteinExistence type="predicted"/>
<evidence type="ECO:0000313" key="2">
    <source>
        <dbReference type="Proteomes" id="UP000573327"/>
    </source>
</evidence>